<evidence type="ECO:0000256" key="7">
    <source>
        <dbReference type="ARBA" id="ARBA00022958"/>
    </source>
</evidence>
<dbReference type="InterPro" id="IPR022636">
    <property type="entry name" value="S-AdoMet_synthetase_sfam"/>
</dbReference>
<dbReference type="Pfam" id="PF02772">
    <property type="entry name" value="S-AdoMet_synt_M"/>
    <property type="match status" value="1"/>
</dbReference>
<dbReference type="Proteomes" id="UP000033930">
    <property type="component" value="Unassembled WGS sequence"/>
</dbReference>
<evidence type="ECO:0000313" key="11">
    <source>
        <dbReference type="EMBL" id="KKR99189.1"/>
    </source>
</evidence>
<gene>
    <name evidence="11" type="ORF">UU50_C0009G0006</name>
</gene>
<feature type="domain" description="S-adenosylmethionine synthetase C-terminal" evidence="10">
    <location>
        <begin position="211"/>
        <end position="341"/>
    </location>
</feature>
<dbReference type="InterPro" id="IPR022629">
    <property type="entry name" value="S-AdoMet_synt_central"/>
</dbReference>
<keyword evidence="4" id="KW-0547">Nucleotide-binding</keyword>
<evidence type="ECO:0000259" key="9">
    <source>
        <dbReference type="Pfam" id="PF02772"/>
    </source>
</evidence>
<keyword evidence="1" id="KW-0554">One-carbon metabolism</keyword>
<dbReference type="GO" id="GO:0004478">
    <property type="term" value="F:methionine adenosyltransferase activity"/>
    <property type="evidence" value="ECO:0007669"/>
    <property type="project" value="InterPro"/>
</dbReference>
<feature type="domain" description="S-adenosylmethionine synthetase N-terminal" evidence="8">
    <location>
        <begin position="3"/>
        <end position="78"/>
    </location>
</feature>
<dbReference type="InterPro" id="IPR022628">
    <property type="entry name" value="S-AdoMet_synt_N"/>
</dbReference>
<evidence type="ECO:0000256" key="6">
    <source>
        <dbReference type="ARBA" id="ARBA00022842"/>
    </source>
</evidence>
<evidence type="ECO:0000256" key="1">
    <source>
        <dbReference type="ARBA" id="ARBA00022563"/>
    </source>
</evidence>
<dbReference type="InterPro" id="IPR022630">
    <property type="entry name" value="S-AdoMet_synt_C"/>
</dbReference>
<dbReference type="GO" id="GO:0006730">
    <property type="term" value="P:one-carbon metabolic process"/>
    <property type="evidence" value="ECO:0007669"/>
    <property type="project" value="UniProtKB-KW"/>
</dbReference>
<evidence type="ECO:0000259" key="8">
    <source>
        <dbReference type="Pfam" id="PF00438"/>
    </source>
</evidence>
<accession>A0A0G0VEB3</accession>
<dbReference type="SUPFAM" id="SSF55973">
    <property type="entry name" value="S-adenosylmethionine synthetase"/>
    <property type="match status" value="3"/>
</dbReference>
<proteinExistence type="predicted"/>
<sequence length="345" mass="37524">MLKTVEVPLSGHPDKVCDQIVEGLLDEYLRRDPKSRISLKACGSHGMLMIGGTVDSRADFDASALARKIYTEIGYVDDIEPFVNIERPSENLAKTIINGGAQGSTAVHGYATKETREFLPRAYVYANAIARRIDDLRCHNEAFSFLLPDGKVQITMDANKIVVVTVSVQHDNSVDRNVVQTSILDHVIFPILGDTSGIKIFINSAGDFSEGGFYASAGASGLKVLADTYGGLLPHSGASFTGRDPLQPARAGMLMARYVAKNLVAQGVAGNIFITAGYAIGHHDPIFLQAMSGKGEDLTSIVKDKYDFRPEAIVERLNLRQPFYQRMSVHGCFGKEGAPWEEIGE</sequence>
<reference evidence="11 12" key="1">
    <citation type="journal article" date="2015" name="Nature">
        <title>rRNA introns, odd ribosomes, and small enigmatic genomes across a large radiation of phyla.</title>
        <authorList>
            <person name="Brown C.T."/>
            <person name="Hug L.A."/>
            <person name="Thomas B.C."/>
            <person name="Sharon I."/>
            <person name="Castelle C.J."/>
            <person name="Singh A."/>
            <person name="Wilkins M.J."/>
            <person name="Williams K.H."/>
            <person name="Banfield J.F."/>
        </authorList>
    </citation>
    <scope>NUCLEOTIDE SEQUENCE [LARGE SCALE GENOMIC DNA]</scope>
</reference>
<evidence type="ECO:0000256" key="2">
    <source>
        <dbReference type="ARBA" id="ARBA00022679"/>
    </source>
</evidence>
<keyword evidence="5" id="KW-0067">ATP-binding</keyword>
<comment type="caution">
    <text evidence="11">The sequence shown here is derived from an EMBL/GenBank/DDBJ whole genome shotgun (WGS) entry which is preliminary data.</text>
</comment>
<dbReference type="PANTHER" id="PTHR11964">
    <property type="entry name" value="S-ADENOSYLMETHIONINE SYNTHETASE"/>
    <property type="match status" value="1"/>
</dbReference>
<dbReference type="GO" id="GO:0006556">
    <property type="term" value="P:S-adenosylmethionine biosynthetic process"/>
    <property type="evidence" value="ECO:0007669"/>
    <property type="project" value="InterPro"/>
</dbReference>
<evidence type="ECO:0000256" key="3">
    <source>
        <dbReference type="ARBA" id="ARBA00022723"/>
    </source>
</evidence>
<evidence type="ECO:0000256" key="5">
    <source>
        <dbReference type="ARBA" id="ARBA00022840"/>
    </source>
</evidence>
<evidence type="ECO:0000313" key="12">
    <source>
        <dbReference type="Proteomes" id="UP000033930"/>
    </source>
</evidence>
<dbReference type="EMBL" id="LCAW01000009">
    <property type="protein sequence ID" value="KKR99189.1"/>
    <property type="molecule type" value="Genomic_DNA"/>
</dbReference>
<keyword evidence="6" id="KW-0460">Magnesium</keyword>
<dbReference type="GO" id="GO:0005524">
    <property type="term" value="F:ATP binding"/>
    <property type="evidence" value="ECO:0007669"/>
    <property type="project" value="UniProtKB-KW"/>
</dbReference>
<dbReference type="AlphaFoldDB" id="A0A0G0VEB3"/>
<evidence type="ECO:0000256" key="4">
    <source>
        <dbReference type="ARBA" id="ARBA00022741"/>
    </source>
</evidence>
<evidence type="ECO:0000259" key="10">
    <source>
        <dbReference type="Pfam" id="PF02773"/>
    </source>
</evidence>
<organism evidence="11 12">
    <name type="scientific">Candidatus Uhrbacteria bacterium GW2011_GWC1_41_20</name>
    <dbReference type="NCBI Taxonomy" id="1618983"/>
    <lineage>
        <taxon>Bacteria</taxon>
        <taxon>Candidatus Uhriibacteriota</taxon>
    </lineage>
</organism>
<dbReference type="GO" id="GO:0046872">
    <property type="term" value="F:metal ion binding"/>
    <property type="evidence" value="ECO:0007669"/>
    <property type="project" value="UniProtKB-KW"/>
</dbReference>
<protein>
    <submittedName>
        <fullName evidence="11">S-adenosylmethionine synthase</fullName>
    </submittedName>
</protein>
<name>A0A0G0VEB3_9BACT</name>
<dbReference type="Pfam" id="PF02773">
    <property type="entry name" value="S-AdoMet_synt_C"/>
    <property type="match status" value="1"/>
</dbReference>
<dbReference type="InterPro" id="IPR002133">
    <property type="entry name" value="S-AdoMet_synthetase"/>
</dbReference>
<feature type="domain" description="S-adenosylmethionine synthetase central" evidence="9">
    <location>
        <begin position="100"/>
        <end position="208"/>
    </location>
</feature>
<keyword evidence="7" id="KW-0630">Potassium</keyword>
<dbReference type="Gene3D" id="3.30.300.10">
    <property type="match status" value="3"/>
</dbReference>
<keyword evidence="2" id="KW-0808">Transferase</keyword>
<dbReference type="Pfam" id="PF00438">
    <property type="entry name" value="S-AdoMet_synt_N"/>
    <property type="match status" value="1"/>
</dbReference>
<keyword evidence="3" id="KW-0479">Metal-binding</keyword>